<reference evidence="2" key="1">
    <citation type="journal article" date="2014" name="Front. Microbiol.">
        <title>High frequency of phylogenetically diverse reductive dehalogenase-homologous genes in deep subseafloor sedimentary metagenomes.</title>
        <authorList>
            <person name="Kawai M."/>
            <person name="Futagami T."/>
            <person name="Toyoda A."/>
            <person name="Takaki Y."/>
            <person name="Nishi S."/>
            <person name="Hori S."/>
            <person name="Arai W."/>
            <person name="Tsubouchi T."/>
            <person name="Morono Y."/>
            <person name="Uchiyama I."/>
            <person name="Ito T."/>
            <person name="Fujiyama A."/>
            <person name="Inagaki F."/>
            <person name="Takami H."/>
        </authorList>
    </citation>
    <scope>NUCLEOTIDE SEQUENCE</scope>
    <source>
        <strain evidence="2">Expedition CK06-06</strain>
    </source>
</reference>
<dbReference type="InterPro" id="IPR016169">
    <property type="entry name" value="FAD-bd_PCMH_sub2"/>
</dbReference>
<dbReference type="GO" id="GO:0050660">
    <property type="term" value="F:flavin adenine dinucleotide binding"/>
    <property type="evidence" value="ECO:0007669"/>
    <property type="project" value="InterPro"/>
</dbReference>
<gene>
    <name evidence="2" type="ORF">S01H4_62379</name>
</gene>
<dbReference type="EMBL" id="BART01037218">
    <property type="protein sequence ID" value="GAH06081.1"/>
    <property type="molecule type" value="Genomic_DNA"/>
</dbReference>
<dbReference type="InterPro" id="IPR036318">
    <property type="entry name" value="FAD-bd_PCMH-like_sf"/>
</dbReference>
<feature type="domain" description="Molybdopterin dehydrogenase FAD-binding" evidence="1">
    <location>
        <begin position="11"/>
        <end position="117"/>
    </location>
</feature>
<accession>X1CCV8</accession>
<protein>
    <recommendedName>
        <fullName evidence="1">Molybdopterin dehydrogenase FAD-binding domain-containing protein</fullName>
    </recommendedName>
</protein>
<evidence type="ECO:0000259" key="1">
    <source>
        <dbReference type="Pfam" id="PF00941"/>
    </source>
</evidence>
<sequence>MAGGSALNRPSAEAVAAVDLQSLGLGTISKRANYLDLGAMLTLQTLLDFFLSSVADDHVFQEAFIKAIRHEATYNLRQVATVAGTLISAGGRSPFTTAMLAMDASIRIVSASKRAEVE</sequence>
<dbReference type="Pfam" id="PF00941">
    <property type="entry name" value="FAD_binding_5"/>
    <property type="match status" value="1"/>
</dbReference>
<evidence type="ECO:0000313" key="2">
    <source>
        <dbReference type="EMBL" id="GAH06081.1"/>
    </source>
</evidence>
<dbReference type="SUPFAM" id="SSF56176">
    <property type="entry name" value="FAD-binding/transporter-associated domain-like"/>
    <property type="match status" value="1"/>
</dbReference>
<dbReference type="AlphaFoldDB" id="X1CCV8"/>
<dbReference type="InterPro" id="IPR002346">
    <property type="entry name" value="Mopterin_DH_FAD-bd"/>
</dbReference>
<name>X1CCV8_9ZZZZ</name>
<proteinExistence type="predicted"/>
<dbReference type="Gene3D" id="3.30.465.10">
    <property type="match status" value="1"/>
</dbReference>
<organism evidence="2">
    <name type="scientific">marine sediment metagenome</name>
    <dbReference type="NCBI Taxonomy" id="412755"/>
    <lineage>
        <taxon>unclassified sequences</taxon>
        <taxon>metagenomes</taxon>
        <taxon>ecological metagenomes</taxon>
    </lineage>
</organism>
<dbReference type="GO" id="GO:0016491">
    <property type="term" value="F:oxidoreductase activity"/>
    <property type="evidence" value="ECO:0007669"/>
    <property type="project" value="InterPro"/>
</dbReference>
<feature type="non-terminal residue" evidence="2">
    <location>
        <position position="118"/>
    </location>
</feature>
<comment type="caution">
    <text evidence="2">The sequence shown here is derived from an EMBL/GenBank/DDBJ whole genome shotgun (WGS) entry which is preliminary data.</text>
</comment>